<name>A0A1D8INN7_9GAMM</name>
<dbReference type="PANTHER" id="PTHR36112">
    <property type="entry name" value="RIBOSOMAL RNA SMALL SUBUNIT METHYLTRANSFERASE J"/>
    <property type="match status" value="1"/>
</dbReference>
<gene>
    <name evidence="1" type="primary">rsmJ</name>
    <name evidence="2" type="ORF">BI364_09040</name>
</gene>
<evidence type="ECO:0000313" key="2">
    <source>
        <dbReference type="EMBL" id="AOU98086.1"/>
    </source>
</evidence>
<evidence type="ECO:0000256" key="1">
    <source>
        <dbReference type="HAMAP-Rule" id="MF_01523"/>
    </source>
</evidence>
<dbReference type="SUPFAM" id="SSF53335">
    <property type="entry name" value="S-adenosyl-L-methionine-dependent methyltransferases"/>
    <property type="match status" value="1"/>
</dbReference>
<feature type="binding site" evidence="1">
    <location>
        <begin position="135"/>
        <end position="136"/>
    </location>
    <ligand>
        <name>S-adenosyl-L-methionine</name>
        <dbReference type="ChEBI" id="CHEBI:59789"/>
    </ligand>
</feature>
<feature type="binding site" evidence="1">
    <location>
        <position position="184"/>
    </location>
    <ligand>
        <name>S-adenosyl-L-methionine</name>
        <dbReference type="ChEBI" id="CHEBI:59789"/>
    </ligand>
</feature>
<keyword evidence="1" id="KW-0963">Cytoplasm</keyword>
<organism evidence="2 3">
    <name type="scientific">Acidihalobacter yilgarnensis</name>
    <dbReference type="NCBI Taxonomy" id="2819280"/>
    <lineage>
        <taxon>Bacteria</taxon>
        <taxon>Pseudomonadati</taxon>
        <taxon>Pseudomonadota</taxon>
        <taxon>Gammaproteobacteria</taxon>
        <taxon>Chromatiales</taxon>
        <taxon>Ectothiorhodospiraceae</taxon>
        <taxon>Acidihalobacter</taxon>
    </lineage>
</organism>
<dbReference type="PANTHER" id="PTHR36112:SF1">
    <property type="entry name" value="RIBOSOMAL RNA SMALL SUBUNIT METHYLTRANSFERASE J"/>
    <property type="match status" value="1"/>
</dbReference>
<keyword evidence="1" id="KW-0808">Transferase</keyword>
<sequence>MNPPLDPPSPPITELPDDFWVGAADGTDPNALRRVATRFGITPASAPHVSSYGIWLDELGWALHAPIALGFTPLRLDFSAGATGLRLRQAGRRQPLGRAIGLKPGIRLHVVDATAGLGRDGAVLAQLGCEVTMIERSPVMALLLRDGWDRTAPAEAHTRVSVYCDDARHALDQLASLPDAVYLDPMYPHRDKSALVKKEMRVIRDLVGDDPDAGELLLAALDCGARRVVVKRPRGAPTLPGPAPLRHIEGPNTRYDIYAPHDSAVTQRPITNTPSPSKR</sequence>
<comment type="catalytic activity">
    <reaction evidence="1">
        <text>guanosine(1516) in 16S rRNA + S-adenosyl-L-methionine = N(2)-methylguanosine(1516) in 16S rRNA + S-adenosyl-L-homocysteine + H(+)</text>
        <dbReference type="Rhea" id="RHEA:43220"/>
        <dbReference type="Rhea" id="RHEA-COMP:10412"/>
        <dbReference type="Rhea" id="RHEA-COMP:10413"/>
        <dbReference type="ChEBI" id="CHEBI:15378"/>
        <dbReference type="ChEBI" id="CHEBI:57856"/>
        <dbReference type="ChEBI" id="CHEBI:59789"/>
        <dbReference type="ChEBI" id="CHEBI:74269"/>
        <dbReference type="ChEBI" id="CHEBI:74481"/>
        <dbReference type="EC" id="2.1.1.242"/>
    </reaction>
</comment>
<proteinExistence type="inferred from homology"/>
<dbReference type="InterPro" id="IPR007536">
    <property type="entry name" value="16SrRNA_methylTrfase_J"/>
</dbReference>
<comment type="function">
    <text evidence="1">Specifically methylates the guanosine in position 1516 of 16S rRNA.</text>
</comment>
<comment type="subcellular location">
    <subcellularLocation>
        <location evidence="1">Cytoplasm</location>
    </subcellularLocation>
</comment>
<reference evidence="3" key="1">
    <citation type="submission" date="2016-09" db="EMBL/GenBank/DDBJ databases">
        <title>Acidihalobacter prosperus F5.</title>
        <authorList>
            <person name="Khaleque H.N."/>
            <person name="Ramsay J.P."/>
            <person name="Kaksonen A.H."/>
            <person name="Boxall N.J."/>
            <person name="Watkin E.L.J."/>
        </authorList>
    </citation>
    <scope>NUCLEOTIDE SEQUENCE [LARGE SCALE GENOMIC DNA]</scope>
    <source>
        <strain evidence="3">F5</strain>
    </source>
</reference>
<dbReference type="InterPro" id="IPR029063">
    <property type="entry name" value="SAM-dependent_MTases_sf"/>
</dbReference>
<dbReference type="Gene3D" id="3.40.50.150">
    <property type="entry name" value="Vaccinia Virus protein VP39"/>
    <property type="match status" value="1"/>
</dbReference>
<dbReference type="EMBL" id="CP017415">
    <property type="protein sequence ID" value="AOU98086.1"/>
    <property type="molecule type" value="Genomic_DNA"/>
</dbReference>
<dbReference type="Proteomes" id="UP000095401">
    <property type="component" value="Chromosome"/>
</dbReference>
<dbReference type="GO" id="GO:0005737">
    <property type="term" value="C:cytoplasm"/>
    <property type="evidence" value="ECO:0007669"/>
    <property type="project" value="UniProtKB-SubCell"/>
</dbReference>
<accession>A0A1D8INN7</accession>
<comment type="similarity">
    <text evidence="1">Belongs to the methyltransferase superfamily. RsmJ family.</text>
</comment>
<dbReference type="KEGG" id="aprs:BI364_09040"/>
<dbReference type="CDD" id="cd02440">
    <property type="entry name" value="AdoMet_MTases"/>
    <property type="match status" value="1"/>
</dbReference>
<keyword evidence="1" id="KW-0489">Methyltransferase</keyword>
<dbReference type="RefSeq" id="WP_070078462.1">
    <property type="nucleotide sequence ID" value="NZ_CP017415.1"/>
</dbReference>
<protein>
    <recommendedName>
        <fullName evidence="1">Ribosomal RNA small subunit methyltransferase J</fullName>
        <ecNumber evidence="1">2.1.1.242</ecNumber>
    </recommendedName>
    <alternativeName>
        <fullName evidence="1">16S rRNA m2G1516 methyltransferase</fullName>
    </alternativeName>
    <alternativeName>
        <fullName evidence="1">rRNA (guanine-N(2)-)-methyltransferase</fullName>
    </alternativeName>
</protein>
<evidence type="ECO:0000313" key="3">
    <source>
        <dbReference type="Proteomes" id="UP000095401"/>
    </source>
</evidence>
<comment type="caution">
    <text evidence="1">Lacks conserved residue(s) required for the propagation of feature annotation.</text>
</comment>
<dbReference type="GO" id="GO:0008990">
    <property type="term" value="F:rRNA (guanine-N2-)-methyltransferase activity"/>
    <property type="evidence" value="ECO:0007669"/>
    <property type="project" value="UniProtKB-UniRule"/>
</dbReference>
<feature type="binding site" evidence="1">
    <location>
        <begin position="119"/>
        <end position="120"/>
    </location>
    <ligand>
        <name>S-adenosyl-L-methionine</name>
        <dbReference type="ChEBI" id="CHEBI:59789"/>
    </ligand>
</feature>
<dbReference type="AlphaFoldDB" id="A0A1D8INN7"/>
<keyword evidence="1" id="KW-0698">rRNA processing</keyword>
<dbReference type="Pfam" id="PF04445">
    <property type="entry name" value="SAM_MT"/>
    <property type="match status" value="1"/>
</dbReference>
<dbReference type="HAMAP" id="MF_01523">
    <property type="entry name" value="16SrRNA_methyltr_J"/>
    <property type="match status" value="1"/>
</dbReference>
<keyword evidence="3" id="KW-1185">Reference proteome</keyword>
<keyword evidence="1" id="KW-0949">S-adenosyl-L-methionine</keyword>
<dbReference type="EC" id="2.1.1.242" evidence="1"/>